<feature type="transmembrane region" description="Helical" evidence="10">
    <location>
        <begin position="243"/>
        <end position="261"/>
    </location>
</feature>
<dbReference type="GO" id="GO:0022900">
    <property type="term" value="P:electron transport chain"/>
    <property type="evidence" value="ECO:0007669"/>
    <property type="project" value="InterPro"/>
</dbReference>
<keyword evidence="7" id="KW-0249">Electron transport</keyword>
<evidence type="ECO:0000256" key="6">
    <source>
        <dbReference type="ARBA" id="ARBA00022967"/>
    </source>
</evidence>
<organism evidence="11">
    <name type="scientific">mine drainage metagenome</name>
    <dbReference type="NCBI Taxonomy" id="410659"/>
    <lineage>
        <taxon>unclassified sequences</taxon>
        <taxon>metagenomes</taxon>
        <taxon>ecological metagenomes</taxon>
    </lineage>
</organism>
<keyword evidence="3" id="KW-0285">Flavoprotein</keyword>
<accession>A0A1J5T370</accession>
<dbReference type="PANTHER" id="PTHR30578:SF0">
    <property type="entry name" value="ION-TRANSLOCATING OXIDOREDUCTASE COMPLEX SUBUNIT D"/>
    <property type="match status" value="1"/>
</dbReference>
<name>A0A1J5T370_9ZZZZ</name>
<evidence type="ECO:0000313" key="11">
    <source>
        <dbReference type="EMBL" id="OIR06622.1"/>
    </source>
</evidence>
<feature type="transmembrane region" description="Helical" evidence="10">
    <location>
        <begin position="75"/>
        <end position="93"/>
    </location>
</feature>
<reference evidence="11" key="1">
    <citation type="submission" date="2016-10" db="EMBL/GenBank/DDBJ databases">
        <title>Sequence of Gallionella enrichment culture.</title>
        <authorList>
            <person name="Poehlein A."/>
            <person name="Muehling M."/>
            <person name="Daniel R."/>
        </authorList>
    </citation>
    <scope>NUCLEOTIDE SEQUENCE</scope>
</reference>
<keyword evidence="5 10" id="KW-0812">Transmembrane</keyword>
<evidence type="ECO:0000256" key="9">
    <source>
        <dbReference type="ARBA" id="ARBA00023136"/>
    </source>
</evidence>
<dbReference type="EMBL" id="MLJW01000042">
    <property type="protein sequence ID" value="OIR06622.1"/>
    <property type="molecule type" value="Genomic_DNA"/>
</dbReference>
<feature type="transmembrane region" description="Helical" evidence="10">
    <location>
        <begin position="187"/>
        <end position="207"/>
    </location>
</feature>
<evidence type="ECO:0000256" key="1">
    <source>
        <dbReference type="ARBA" id="ARBA00022448"/>
    </source>
</evidence>
<dbReference type="InterPro" id="IPR011303">
    <property type="entry name" value="RnfD_bac"/>
</dbReference>
<feature type="transmembrane region" description="Helical" evidence="10">
    <location>
        <begin position="219"/>
        <end position="237"/>
    </location>
</feature>
<keyword evidence="6" id="KW-1278">Translocase</keyword>
<feature type="transmembrane region" description="Helical" evidence="10">
    <location>
        <begin position="12"/>
        <end position="37"/>
    </location>
</feature>
<evidence type="ECO:0000256" key="10">
    <source>
        <dbReference type="SAM" id="Phobius"/>
    </source>
</evidence>
<keyword evidence="8 10" id="KW-1133">Transmembrane helix</keyword>
<dbReference type="Pfam" id="PF03116">
    <property type="entry name" value="NQR2_RnfD_RnfE"/>
    <property type="match status" value="1"/>
</dbReference>
<keyword evidence="1" id="KW-0813">Transport</keyword>
<dbReference type="HAMAP" id="MF_00462">
    <property type="entry name" value="RsxD_RnfD"/>
    <property type="match status" value="1"/>
</dbReference>
<feature type="transmembrane region" description="Helical" evidence="10">
    <location>
        <begin position="49"/>
        <end position="69"/>
    </location>
</feature>
<dbReference type="NCBIfam" id="NF002011">
    <property type="entry name" value="PRK00816.1"/>
    <property type="match status" value="1"/>
</dbReference>
<dbReference type="AlphaFoldDB" id="A0A1J5T370"/>
<keyword evidence="2" id="KW-0597">Phosphoprotein</keyword>
<evidence type="ECO:0000256" key="3">
    <source>
        <dbReference type="ARBA" id="ARBA00022630"/>
    </source>
</evidence>
<proteinExistence type="inferred from homology"/>
<evidence type="ECO:0000256" key="4">
    <source>
        <dbReference type="ARBA" id="ARBA00022643"/>
    </source>
</evidence>
<protein>
    <submittedName>
        <fullName evidence="11">Electron transport complex subunit RsxD</fullName>
    </submittedName>
</protein>
<gene>
    <name evidence="11" type="primary">rsxD_8</name>
    <name evidence="11" type="ORF">GALL_112290</name>
</gene>
<dbReference type="NCBIfam" id="TIGR01946">
    <property type="entry name" value="rnfD"/>
    <property type="match status" value="1"/>
</dbReference>
<dbReference type="InterPro" id="IPR004338">
    <property type="entry name" value="NqrB/RnfD"/>
</dbReference>
<evidence type="ECO:0000256" key="7">
    <source>
        <dbReference type="ARBA" id="ARBA00022982"/>
    </source>
</evidence>
<evidence type="ECO:0000256" key="5">
    <source>
        <dbReference type="ARBA" id="ARBA00022692"/>
    </source>
</evidence>
<dbReference type="GO" id="GO:0055085">
    <property type="term" value="P:transmembrane transport"/>
    <property type="evidence" value="ECO:0007669"/>
    <property type="project" value="InterPro"/>
</dbReference>
<feature type="transmembrane region" description="Helical" evidence="10">
    <location>
        <begin position="273"/>
        <end position="290"/>
    </location>
</feature>
<comment type="caution">
    <text evidence="11">The sequence shown here is derived from an EMBL/GenBank/DDBJ whole genome shotgun (WGS) entry which is preliminary data.</text>
</comment>
<evidence type="ECO:0000256" key="2">
    <source>
        <dbReference type="ARBA" id="ARBA00022553"/>
    </source>
</evidence>
<feature type="transmembrane region" description="Helical" evidence="10">
    <location>
        <begin position="105"/>
        <end position="124"/>
    </location>
</feature>
<sequence>MFKVLLALVPGIMAYVWVYGGGILVSLTLATATALVAEAALLKIRQRPIQPYLMDMSAVVTAWLLALALPQLAPWWLVVVGTFFAIVIAKQLYGGLGYNPFNPAMVGYAVLLISFPLIMTKWPAPLLLAQTPLGFMDQLHFIFTNALPEAIKVDAITSATPLDYLKTQLMLKHEVANIMQAPIFGTFGAKGGEIVTGAYLLGGLYLLQQRIISWHLPTAFLATLTLISLGFYAFNPAHFTNPLFHLMSGASMLCAFFIITDPVSGPTTPRGKLYFAAGVGILTYLIRVYGGYPDGVAFAVLLMNMCVPMIDAHTQPRVFGHKN</sequence>
<dbReference type="PANTHER" id="PTHR30578">
    <property type="entry name" value="ELECTRON TRANSPORT COMPLEX PROTEIN RNFD"/>
    <property type="match status" value="1"/>
</dbReference>
<keyword evidence="4" id="KW-0288">FMN</keyword>
<dbReference type="GO" id="GO:0005886">
    <property type="term" value="C:plasma membrane"/>
    <property type="evidence" value="ECO:0007669"/>
    <property type="project" value="TreeGrafter"/>
</dbReference>
<evidence type="ECO:0000256" key="8">
    <source>
        <dbReference type="ARBA" id="ARBA00022989"/>
    </source>
</evidence>
<keyword evidence="9 10" id="KW-0472">Membrane</keyword>